<dbReference type="Proteomes" id="UP001642483">
    <property type="component" value="Unassembled WGS sequence"/>
</dbReference>
<organism evidence="4 5">
    <name type="scientific">Clavelina lepadiformis</name>
    <name type="common">Light-bulb sea squirt</name>
    <name type="synonym">Ascidia lepadiformis</name>
    <dbReference type="NCBI Taxonomy" id="159417"/>
    <lineage>
        <taxon>Eukaryota</taxon>
        <taxon>Metazoa</taxon>
        <taxon>Chordata</taxon>
        <taxon>Tunicata</taxon>
        <taxon>Ascidiacea</taxon>
        <taxon>Aplousobranchia</taxon>
        <taxon>Clavelinidae</taxon>
        <taxon>Clavelina</taxon>
    </lineage>
</organism>
<evidence type="ECO:0000256" key="2">
    <source>
        <dbReference type="SAM" id="MobiDB-lite"/>
    </source>
</evidence>
<feature type="compositionally biased region" description="Low complexity" evidence="2">
    <location>
        <begin position="73"/>
        <end position="85"/>
    </location>
</feature>
<evidence type="ECO:0000256" key="1">
    <source>
        <dbReference type="ARBA" id="ARBA00006854"/>
    </source>
</evidence>
<dbReference type="PROSITE" id="PS51271">
    <property type="entry name" value="WAPL"/>
    <property type="match status" value="1"/>
</dbReference>
<dbReference type="InterPro" id="IPR039874">
    <property type="entry name" value="WAPL"/>
</dbReference>
<dbReference type="Gene3D" id="1.25.10.10">
    <property type="entry name" value="Leucine-rich Repeat Variant"/>
    <property type="match status" value="1"/>
</dbReference>
<feature type="region of interest" description="Disordered" evidence="2">
    <location>
        <begin position="904"/>
        <end position="925"/>
    </location>
</feature>
<dbReference type="PANTHER" id="PTHR22100">
    <property type="entry name" value="WINGS APART-LIKE PROTEIN HOMOLOG"/>
    <property type="match status" value="1"/>
</dbReference>
<feature type="compositionally biased region" description="Polar residues" evidence="2">
    <location>
        <begin position="576"/>
        <end position="590"/>
    </location>
</feature>
<evidence type="ECO:0000259" key="3">
    <source>
        <dbReference type="PROSITE" id="PS51271"/>
    </source>
</evidence>
<feature type="compositionally biased region" description="Low complexity" evidence="2">
    <location>
        <begin position="401"/>
        <end position="414"/>
    </location>
</feature>
<feature type="compositionally biased region" description="Polar residues" evidence="2">
    <location>
        <begin position="908"/>
        <end position="918"/>
    </location>
</feature>
<feature type="domain" description="WAPL" evidence="3">
    <location>
        <begin position="443"/>
        <end position="1044"/>
    </location>
</feature>
<feature type="region of interest" description="Disordered" evidence="2">
    <location>
        <begin position="46"/>
        <end position="85"/>
    </location>
</feature>
<dbReference type="InterPro" id="IPR016024">
    <property type="entry name" value="ARM-type_fold"/>
</dbReference>
<feature type="compositionally biased region" description="Polar residues" evidence="2">
    <location>
        <begin position="60"/>
        <end position="72"/>
    </location>
</feature>
<reference evidence="4 5" key="1">
    <citation type="submission" date="2024-02" db="EMBL/GenBank/DDBJ databases">
        <authorList>
            <person name="Daric V."/>
            <person name="Darras S."/>
        </authorList>
    </citation>
    <scope>NUCLEOTIDE SEQUENCE [LARGE SCALE GENOMIC DNA]</scope>
</reference>
<feature type="region of interest" description="Disordered" evidence="2">
    <location>
        <begin position="339"/>
        <end position="416"/>
    </location>
</feature>
<proteinExistence type="inferred from homology"/>
<dbReference type="InterPro" id="IPR012502">
    <property type="entry name" value="WAPL_dom"/>
</dbReference>
<feature type="compositionally biased region" description="Polar residues" evidence="2">
    <location>
        <begin position="373"/>
        <end position="382"/>
    </location>
</feature>
<accession>A0ABP0FIP5</accession>
<name>A0ABP0FIP5_CLALP</name>
<gene>
    <name evidence="4" type="ORF">CVLEPA_LOCUS9470</name>
</gene>
<feature type="compositionally biased region" description="Basic and acidic residues" evidence="2">
    <location>
        <begin position="357"/>
        <end position="368"/>
    </location>
</feature>
<dbReference type="EMBL" id="CAWYQH010000057">
    <property type="protein sequence ID" value="CAK8679216.1"/>
    <property type="molecule type" value="Genomic_DNA"/>
</dbReference>
<evidence type="ECO:0000313" key="5">
    <source>
        <dbReference type="Proteomes" id="UP001642483"/>
    </source>
</evidence>
<evidence type="ECO:0000313" key="4">
    <source>
        <dbReference type="EMBL" id="CAK8679216.1"/>
    </source>
</evidence>
<feature type="compositionally biased region" description="Low complexity" evidence="2">
    <location>
        <begin position="954"/>
        <end position="971"/>
    </location>
</feature>
<sequence>MASSQRTYGRKRKDPASEKFEALFSNQNGKKQLVVQVAEVKRRKCHTVTVSPTKKLDSPTKPSKASNGIINESFSSTFSKQSPSKYVTRTRETAAEKFDAIFGDNSAKEPVVTITSVKPKVFSLSDTDDEDEKSVEITRDSLKNSGSVANDVQSKYDKLFQKNEKSASDKFDALFGDEVDANLSQNSTKQISPLKSHIRSSEKTTYNDPDFDNLFGFANNNELGVSLNSNPLTSNKEEEQHYLSSKRSVIKPAAGITGATMKTVDGKVVLNIQRSKKIASPVKTAFIDAPCFDDFASNQLKQKENFHLSSCGQQDSAKDDNFDCSVDKALRAAPISIISLKKSDSMPPQRKNPTSSKHKEMAKGKVESLGKPASNTKASYNSRPWLPDNDDFTSSQEVELQAASSQPSSSSQQSIDCATPQLTRSVTWPSKIGDSMVTSIKCKKSARAYYTVVKHVKNYQNCLEEGEAKEFEDDVDYLIEGLQSSQPIPVRCLSLTNLASKCQQHAFRLYLRAHNVSDKVFSRLQDAKDDKALALSVSALLFMLSRDRQMEINKSTLQLLLKIIDPFGKDAPKDNGPNTTDASKENSSNGKYRFFKSRDAESQASDKEKNNEVVLSKIQEMVDSCGDPLLTGKDVSAKRLASEALLRFTARKTSEWFRDEIRLKGGLDHIISQVKIAVDKLEPLTKQIYQANDFVPNQTLCLLERLLKVLENAIANSARNAMYLVTHQHALLLKKIARLMCLCKHWLAQHQWSSEKSEENGGVQQDRKPYTTIHSAILQIIKLLVNISNDNEWISSRVGDQDGLLRSIVACVLSTPCKLQPCHQYEIILLSLSLLVNLVESSAKNRIALMKMSIDGGLNISGEGGNISVIKSLVKLFTERELAARDNEVLGEIGVKKAVQARKGKEGFSSSSADSPCKSQPHLRAHEHDGHWVETEDGMEWVPADQSESDTLMSSQESVRSSVSNRNPENSLTAEEKTEMKQTLDKANEHMEDSIVASYIALVLGCLIHGNRGNSPIIRSHLSENGFGSMIAMLKKFLSFMALTAGMSRKGEKTLTQIIEDMEEEESNFTKKPRS</sequence>
<feature type="region of interest" description="Disordered" evidence="2">
    <location>
        <begin position="570"/>
        <end position="590"/>
    </location>
</feature>
<dbReference type="PANTHER" id="PTHR22100:SF13">
    <property type="entry name" value="WINGS APART-LIKE PROTEIN HOMOLOG"/>
    <property type="match status" value="1"/>
</dbReference>
<dbReference type="InterPro" id="IPR022771">
    <property type="entry name" value="WAPL_C"/>
</dbReference>
<keyword evidence="5" id="KW-1185">Reference proteome</keyword>
<dbReference type="Pfam" id="PF07814">
    <property type="entry name" value="WAPL"/>
    <property type="match status" value="1"/>
</dbReference>
<comment type="similarity">
    <text evidence="1">Belongs to the WAPL family.</text>
</comment>
<comment type="caution">
    <text evidence="4">The sequence shown here is derived from an EMBL/GenBank/DDBJ whole genome shotgun (WGS) entry which is preliminary data.</text>
</comment>
<protein>
    <recommendedName>
        <fullName evidence="3">WAPL domain-containing protein</fullName>
    </recommendedName>
</protein>
<dbReference type="InterPro" id="IPR011989">
    <property type="entry name" value="ARM-like"/>
</dbReference>
<feature type="region of interest" description="Disordered" evidence="2">
    <location>
        <begin position="946"/>
        <end position="980"/>
    </location>
</feature>
<dbReference type="SUPFAM" id="SSF48371">
    <property type="entry name" value="ARM repeat"/>
    <property type="match status" value="1"/>
</dbReference>